<evidence type="ECO:0000313" key="3">
    <source>
        <dbReference type="Proteomes" id="UP001524587"/>
    </source>
</evidence>
<dbReference type="RefSeq" id="WP_422864309.1">
    <property type="nucleotide sequence ID" value="NZ_JAMSKV010000008.1"/>
</dbReference>
<reference evidence="2 3" key="1">
    <citation type="submission" date="2022-06" db="EMBL/GenBank/DDBJ databases">
        <title>Endosaccharibacter gen. nov., sp. nov., endophytic bacteria isolated from sugarcane.</title>
        <authorList>
            <person name="Pitiwittayakul N."/>
            <person name="Yukphan P."/>
            <person name="Charoenyingcharoen P."/>
            <person name="Tanasupawat S."/>
        </authorList>
    </citation>
    <scope>NUCLEOTIDE SEQUENCE [LARGE SCALE GENOMIC DNA]</scope>
    <source>
        <strain evidence="2 3">KSS8</strain>
    </source>
</reference>
<dbReference type="SUPFAM" id="SSF51445">
    <property type="entry name" value="(Trans)glycosidases"/>
    <property type="match status" value="1"/>
</dbReference>
<dbReference type="Pfam" id="PF00128">
    <property type="entry name" value="Alpha-amylase"/>
    <property type="match status" value="1"/>
</dbReference>
<dbReference type="Gene3D" id="3.20.20.80">
    <property type="entry name" value="Glycosidases"/>
    <property type="match status" value="1"/>
</dbReference>
<organism evidence="2 3">
    <name type="scientific">Endosaccharibacter trunci</name>
    <dbReference type="NCBI Taxonomy" id="2812733"/>
    <lineage>
        <taxon>Bacteria</taxon>
        <taxon>Pseudomonadati</taxon>
        <taxon>Pseudomonadota</taxon>
        <taxon>Alphaproteobacteria</taxon>
        <taxon>Acetobacterales</taxon>
        <taxon>Acetobacteraceae</taxon>
        <taxon>Endosaccharibacter</taxon>
    </lineage>
</organism>
<dbReference type="EMBL" id="JAMSKV010000008">
    <property type="protein sequence ID" value="MCQ8278829.1"/>
    <property type="molecule type" value="Genomic_DNA"/>
</dbReference>
<proteinExistence type="predicted"/>
<keyword evidence="2" id="KW-0378">Hydrolase</keyword>
<dbReference type="GO" id="GO:0016787">
    <property type="term" value="F:hydrolase activity"/>
    <property type="evidence" value="ECO:0007669"/>
    <property type="project" value="UniProtKB-KW"/>
</dbReference>
<accession>A0ABT1W7G4</accession>
<comment type="caution">
    <text evidence="2">The sequence shown here is derived from an EMBL/GenBank/DDBJ whole genome shotgun (WGS) entry which is preliminary data.</text>
</comment>
<dbReference type="InterPro" id="IPR006047">
    <property type="entry name" value="GH13_cat_dom"/>
</dbReference>
<name>A0ABT1W7G4_9PROT</name>
<protein>
    <submittedName>
        <fullName evidence="2">Alpha-amylase family glycosyl hydrolase</fullName>
    </submittedName>
</protein>
<gene>
    <name evidence="2" type="ORF">NFI95_10225</name>
</gene>
<dbReference type="PANTHER" id="PTHR47786:SF2">
    <property type="entry name" value="GLYCOSYL HYDROLASE FAMILY 13 CATALYTIC DOMAIN-CONTAINING PROTEIN"/>
    <property type="match status" value="1"/>
</dbReference>
<dbReference type="Proteomes" id="UP001524587">
    <property type="component" value="Unassembled WGS sequence"/>
</dbReference>
<dbReference type="PANTHER" id="PTHR47786">
    <property type="entry name" value="ALPHA-1,4-GLUCAN:MALTOSE-1-PHOSPHATE MALTOSYLTRANSFERASE"/>
    <property type="match status" value="1"/>
</dbReference>
<evidence type="ECO:0000259" key="1">
    <source>
        <dbReference type="SMART" id="SM00642"/>
    </source>
</evidence>
<sequence length="489" mass="54755">MRELPANPMLYQVNTRVLMRAMGEILGRPATLDDLPDEALAHLRALGVDWVWMLGVWRTDAAGRAISRTNPAWQAQFHEALSDLREEDITGSPFAIAGYDTEPAFGGDAALARLRERLHAHDLRLMLDFVPNHMAPDHPWVSENPALFVRGTQEDLDREPLNWIRVGDTVFAHGRDPYFPGWCDTVQLDYANPDTIAAMSAQLLRIADRCDGVRCDVAMLLLPDVFERTWSAELAGRSVLPFWPEAIARAKAAHPAFRLMAEVYWGLDGRLLADGFDWAYDKALYDALRDGEAGHVRDLLARDQAEQKRMARFLENHDEQRAASVFPWPKHAAAALLCFAVPGLRFLHQGQLEGLRVHIPIHLDRGPEEPVDETVLHFYRRLLSVLSEAALRDGTFASVQPGPAWDGNPSHQRFVSALWRGPDAETVLLVVNFGPDRGQCRLHAGLGDGPLTLDDRMGPESYVRDGAELERDGLFIDLPGWGFNLFAVH</sequence>
<dbReference type="SMART" id="SM00642">
    <property type="entry name" value="Aamy"/>
    <property type="match status" value="1"/>
</dbReference>
<feature type="domain" description="Glycosyl hydrolase family 13 catalytic" evidence="1">
    <location>
        <begin position="77"/>
        <end position="389"/>
    </location>
</feature>
<evidence type="ECO:0000313" key="2">
    <source>
        <dbReference type="EMBL" id="MCQ8278829.1"/>
    </source>
</evidence>
<dbReference type="InterPro" id="IPR017853">
    <property type="entry name" value="GH"/>
</dbReference>
<dbReference type="CDD" id="cd11347">
    <property type="entry name" value="AmyAc_1"/>
    <property type="match status" value="1"/>
</dbReference>
<keyword evidence="3" id="KW-1185">Reference proteome</keyword>